<evidence type="ECO:0000256" key="3">
    <source>
        <dbReference type="ARBA" id="ARBA00022801"/>
    </source>
</evidence>
<feature type="non-terminal residue" evidence="4">
    <location>
        <position position="82"/>
    </location>
</feature>
<evidence type="ECO:0008006" key="5">
    <source>
        <dbReference type="Google" id="ProtNLM"/>
    </source>
</evidence>
<evidence type="ECO:0000256" key="2">
    <source>
        <dbReference type="ARBA" id="ARBA00022670"/>
    </source>
</evidence>
<dbReference type="InterPro" id="IPR029055">
    <property type="entry name" value="Ntn_hydrolases_N"/>
</dbReference>
<dbReference type="PANTHER" id="PTHR32194:SF0">
    <property type="entry name" value="ATP-DEPENDENT PROTEASE SUBUNIT HSLV"/>
    <property type="match status" value="1"/>
</dbReference>
<dbReference type="Gene3D" id="3.60.20.10">
    <property type="entry name" value="Glutamine Phosphoribosylpyrophosphate, subunit 1, domain 1"/>
    <property type="match status" value="1"/>
</dbReference>
<dbReference type="GO" id="GO:0005839">
    <property type="term" value="C:proteasome core complex"/>
    <property type="evidence" value="ECO:0007669"/>
    <property type="project" value="InterPro"/>
</dbReference>
<name>A0A382MDN9_9ZZZZ</name>
<sequence>MPSGDFLDLLKKNGYELHSDSSGLERVSKEAHLELTEGTTVVAVRYKDGVMIAGDRRATAGNTVMYDRADKVLELDEYSVIA</sequence>
<accession>A0A382MDN9</accession>
<dbReference type="AlphaFoldDB" id="A0A382MDN9"/>
<organism evidence="4">
    <name type="scientific">marine metagenome</name>
    <dbReference type="NCBI Taxonomy" id="408172"/>
    <lineage>
        <taxon>unclassified sequences</taxon>
        <taxon>metagenomes</taxon>
        <taxon>ecological metagenomes</taxon>
    </lineage>
</organism>
<reference evidence="4" key="1">
    <citation type="submission" date="2018-05" db="EMBL/GenBank/DDBJ databases">
        <authorList>
            <person name="Lanie J.A."/>
            <person name="Ng W.-L."/>
            <person name="Kazmierczak K.M."/>
            <person name="Andrzejewski T.M."/>
            <person name="Davidsen T.M."/>
            <person name="Wayne K.J."/>
            <person name="Tettelin H."/>
            <person name="Glass J.I."/>
            <person name="Rusch D."/>
            <person name="Podicherti R."/>
            <person name="Tsui H.-C.T."/>
            <person name="Winkler M.E."/>
        </authorList>
    </citation>
    <scope>NUCLEOTIDE SEQUENCE</scope>
</reference>
<gene>
    <name evidence="4" type="ORF">METZ01_LOCUS298691</name>
</gene>
<keyword evidence="3" id="KW-0378">Hydrolase</keyword>
<dbReference type="InterPro" id="IPR001353">
    <property type="entry name" value="Proteasome_sua/b"/>
</dbReference>
<evidence type="ECO:0000313" key="4">
    <source>
        <dbReference type="EMBL" id="SVC45837.1"/>
    </source>
</evidence>
<dbReference type="GO" id="GO:0051603">
    <property type="term" value="P:proteolysis involved in protein catabolic process"/>
    <property type="evidence" value="ECO:0007669"/>
    <property type="project" value="InterPro"/>
</dbReference>
<dbReference type="GO" id="GO:0008233">
    <property type="term" value="F:peptidase activity"/>
    <property type="evidence" value="ECO:0007669"/>
    <property type="project" value="UniProtKB-KW"/>
</dbReference>
<keyword evidence="2" id="KW-0645">Protease</keyword>
<proteinExistence type="predicted"/>
<dbReference type="EMBL" id="UINC01092340">
    <property type="protein sequence ID" value="SVC45837.1"/>
    <property type="molecule type" value="Genomic_DNA"/>
</dbReference>
<keyword evidence="1" id="KW-0963">Cytoplasm</keyword>
<dbReference type="GO" id="GO:0005737">
    <property type="term" value="C:cytoplasm"/>
    <property type="evidence" value="ECO:0007669"/>
    <property type="project" value="TreeGrafter"/>
</dbReference>
<evidence type="ECO:0000256" key="1">
    <source>
        <dbReference type="ARBA" id="ARBA00022490"/>
    </source>
</evidence>
<dbReference type="PANTHER" id="PTHR32194">
    <property type="entry name" value="METALLOPROTEASE TLDD"/>
    <property type="match status" value="1"/>
</dbReference>
<dbReference type="Pfam" id="PF00227">
    <property type="entry name" value="Proteasome"/>
    <property type="match status" value="1"/>
</dbReference>
<dbReference type="SUPFAM" id="SSF56235">
    <property type="entry name" value="N-terminal nucleophile aminohydrolases (Ntn hydrolases)"/>
    <property type="match status" value="1"/>
</dbReference>
<dbReference type="InterPro" id="IPR023333">
    <property type="entry name" value="Proteasome_suB-type"/>
</dbReference>
<protein>
    <recommendedName>
        <fullName evidence="5">Proteasome endopeptidase complex</fullName>
    </recommendedName>
</protein>